<evidence type="ECO:0000313" key="2">
    <source>
        <dbReference type="EMBL" id="EGD48340.1"/>
    </source>
</evidence>
<reference evidence="2" key="2">
    <citation type="submission" date="2011-01" db="EMBL/GenBank/DDBJ databases">
        <title>The Non-contiguous Finished genome of Clostridium papyrosolvens.</title>
        <authorList>
            <person name="Lucas S."/>
            <person name="Copeland A."/>
            <person name="Lapidus A."/>
            <person name="Cheng J.-F."/>
            <person name="Goodwin L."/>
            <person name="Pitluck S."/>
            <person name="Misra M."/>
            <person name="Chertkov O."/>
            <person name="Detter J.C."/>
            <person name="Han C."/>
            <person name="Tapia R."/>
            <person name="Land M."/>
            <person name="Hauser L."/>
            <person name="Kyrpides N."/>
            <person name="Ivanova N."/>
            <person name="Pagani I."/>
            <person name="Mouttaki H."/>
            <person name="He Z."/>
            <person name="Zhou J."/>
            <person name="Hemme C.L."/>
            <person name="Woyke T."/>
        </authorList>
    </citation>
    <scope>NUCLEOTIDE SEQUENCE [LARGE SCALE GENOMIC DNA]</scope>
    <source>
        <strain evidence="2">DSM 2782</strain>
    </source>
</reference>
<reference evidence="2" key="1">
    <citation type="submission" date="2009-07" db="EMBL/GenBank/DDBJ databases">
        <authorList>
            <consortium name="US DOE Joint Genome Institute (JGI-PGF)"/>
            <person name="Lucas S."/>
            <person name="Copeland A."/>
            <person name="Lapidus A."/>
            <person name="Glavina del Rio T."/>
            <person name="Tice H."/>
            <person name="Bruce D."/>
            <person name="Goodwin L."/>
            <person name="Pitluck S."/>
            <person name="Larimer F."/>
            <person name="Land M.L."/>
            <person name="Mouttaki H."/>
            <person name="He Z."/>
            <person name="Zhou J."/>
            <person name="Hemme C.L."/>
        </authorList>
    </citation>
    <scope>NUCLEOTIDE SEQUENCE [LARGE SCALE GENOMIC DNA]</scope>
    <source>
        <strain evidence="2">DSM 2782</strain>
    </source>
</reference>
<feature type="chain" id="PRO_5003275992" evidence="1">
    <location>
        <begin position="28"/>
        <end position="142"/>
    </location>
</feature>
<feature type="signal peptide" evidence="1">
    <location>
        <begin position="1"/>
        <end position="27"/>
    </location>
</feature>
<dbReference type="EMBL" id="ACXX02000004">
    <property type="protein sequence ID" value="EGD48340.1"/>
    <property type="molecule type" value="Genomic_DNA"/>
</dbReference>
<dbReference type="AlphaFoldDB" id="F1TBD6"/>
<proteinExistence type="predicted"/>
<keyword evidence="3" id="KW-1185">Reference proteome</keyword>
<keyword evidence="1" id="KW-0732">Signal</keyword>
<sequence>MKKNLKKSVLCIAVLVCIITSFTFVNAYTYSYTTVRTDSTNVEKSGTGWRLFVEYDEGSILPYDDVWGCANAACEGKWVYTEIDFADGAGTLYDWSEQMDSVGSMGHISSHDTATGHSLARIYNGTSRSASVYKDLYLKVTN</sequence>
<dbReference type="Proteomes" id="UP000003860">
    <property type="component" value="Unassembled WGS sequence"/>
</dbReference>
<protein>
    <submittedName>
        <fullName evidence="2">Uncharacterized protein</fullName>
    </submittedName>
</protein>
<evidence type="ECO:0000313" key="3">
    <source>
        <dbReference type="Proteomes" id="UP000003860"/>
    </source>
</evidence>
<name>F1TBD6_9FIRM</name>
<gene>
    <name evidence="2" type="ORF">Cpap_2492</name>
</gene>
<evidence type="ECO:0000256" key="1">
    <source>
        <dbReference type="SAM" id="SignalP"/>
    </source>
</evidence>
<dbReference type="RefSeq" id="WP_004618462.1">
    <property type="nucleotide sequence ID" value="NZ_ACXX02000004.1"/>
</dbReference>
<accession>F1TBD6</accession>
<organism evidence="2 3">
    <name type="scientific">Ruminiclostridium papyrosolvens DSM 2782</name>
    <dbReference type="NCBI Taxonomy" id="588581"/>
    <lineage>
        <taxon>Bacteria</taxon>
        <taxon>Bacillati</taxon>
        <taxon>Bacillota</taxon>
        <taxon>Clostridia</taxon>
        <taxon>Eubacteriales</taxon>
        <taxon>Oscillospiraceae</taxon>
        <taxon>Ruminiclostridium</taxon>
    </lineage>
</organism>
<comment type="caution">
    <text evidence="2">The sequence shown here is derived from an EMBL/GenBank/DDBJ whole genome shotgun (WGS) entry which is preliminary data.</text>
</comment>